<sequence length="166" mass="17038">MIAPSFADAHVHLGLVALEALDCSLDDAGSEAACAVVPDRPVLLLDSDRHGGWANSRALAVAGIDRTTPDPPDGRIVRRADGEPQGTLREGAVDLVGRVAPEPSAAAMAPGIRAAADHLISLGVTGWQEAALTSFGSIPDFRTAIPTAPRACAISPMSSSAAWSLR</sequence>
<dbReference type="InterPro" id="IPR013108">
    <property type="entry name" value="Amidohydro_3"/>
</dbReference>
<dbReference type="EC" id="3.5.1.91" evidence="2"/>
<dbReference type="Gene3D" id="3.10.310.70">
    <property type="match status" value="1"/>
</dbReference>
<dbReference type="Gene3D" id="3.20.20.140">
    <property type="entry name" value="Metal-dependent hydrolases"/>
    <property type="match status" value="1"/>
</dbReference>
<dbReference type="RefSeq" id="WP_061682627.1">
    <property type="nucleotide sequence ID" value="NZ_BAABEE010000001.1"/>
</dbReference>
<dbReference type="InterPro" id="IPR032466">
    <property type="entry name" value="Metal_Hydrolase"/>
</dbReference>
<reference evidence="2 3" key="1">
    <citation type="submission" date="2016-01" db="EMBL/GenBank/DDBJ databases">
        <title>Draft genome sequences of Microbacterium laevaniformans LCDC 91-0039 and the type strain of Microbacterium hominis LCDC 84-209.</title>
        <authorList>
            <person name="Bernier A.-M."/>
            <person name="Bernard K."/>
        </authorList>
    </citation>
    <scope>NUCLEOTIDE SEQUENCE [LARGE SCALE GENOMIC DNA]</scope>
    <source>
        <strain evidence="2 3">LCDC 91-0039</strain>
    </source>
</reference>
<dbReference type="EMBL" id="LRAD01000026">
    <property type="protein sequence ID" value="KXZ60885.1"/>
    <property type="molecule type" value="Genomic_DNA"/>
</dbReference>
<organism evidence="2 3">
    <name type="scientific">Microbacterium laevaniformans</name>
    <dbReference type="NCBI Taxonomy" id="36807"/>
    <lineage>
        <taxon>Bacteria</taxon>
        <taxon>Bacillati</taxon>
        <taxon>Actinomycetota</taxon>
        <taxon>Actinomycetes</taxon>
        <taxon>Micrococcales</taxon>
        <taxon>Microbacteriaceae</taxon>
        <taxon>Microbacterium</taxon>
    </lineage>
</organism>
<dbReference type="PANTHER" id="PTHR22642">
    <property type="entry name" value="IMIDAZOLONEPROPIONASE"/>
    <property type="match status" value="1"/>
</dbReference>
<accession>A0A150HFR4</accession>
<keyword evidence="2" id="KW-0378">Hydrolase</keyword>
<protein>
    <submittedName>
        <fullName evidence="2">N-substituted formamide deformylase</fullName>
        <ecNumber evidence="2">3.5.1.91</ecNumber>
    </submittedName>
</protein>
<dbReference type="Pfam" id="PF07969">
    <property type="entry name" value="Amidohydro_3"/>
    <property type="match status" value="1"/>
</dbReference>
<dbReference type="GO" id="GO:0016787">
    <property type="term" value="F:hydrolase activity"/>
    <property type="evidence" value="ECO:0007669"/>
    <property type="project" value="UniProtKB-KW"/>
</dbReference>
<name>A0A150HFR4_9MICO</name>
<dbReference type="Proteomes" id="UP000075357">
    <property type="component" value="Unassembled WGS sequence"/>
</dbReference>
<feature type="domain" description="Amidohydrolase 3" evidence="1">
    <location>
        <begin position="35"/>
        <end position="129"/>
    </location>
</feature>
<gene>
    <name evidence="2" type="primary">nfdA_1</name>
    <name evidence="2" type="ORF">Mlaev_01140</name>
</gene>
<evidence type="ECO:0000313" key="3">
    <source>
        <dbReference type="Proteomes" id="UP000075357"/>
    </source>
</evidence>
<comment type="caution">
    <text evidence="2">The sequence shown here is derived from an EMBL/GenBank/DDBJ whole genome shotgun (WGS) entry which is preliminary data.</text>
</comment>
<keyword evidence="3" id="KW-1185">Reference proteome</keyword>
<evidence type="ECO:0000259" key="1">
    <source>
        <dbReference type="Pfam" id="PF07969"/>
    </source>
</evidence>
<proteinExistence type="predicted"/>
<dbReference type="SUPFAM" id="SSF51556">
    <property type="entry name" value="Metallo-dependent hydrolases"/>
    <property type="match status" value="1"/>
</dbReference>
<evidence type="ECO:0000313" key="2">
    <source>
        <dbReference type="EMBL" id="KXZ60885.1"/>
    </source>
</evidence>
<dbReference type="STRING" id="36807.Mlaev_01140"/>
<dbReference type="AlphaFoldDB" id="A0A150HFR4"/>
<dbReference type="PANTHER" id="PTHR22642:SF2">
    <property type="entry name" value="PROTEIN LONG AFTER FAR-RED 3"/>
    <property type="match status" value="1"/>
</dbReference>
<dbReference type="PATRIC" id="fig|36807.3.peg.1165"/>